<keyword evidence="3" id="KW-1185">Reference proteome</keyword>
<dbReference type="Proteomes" id="UP000299102">
    <property type="component" value="Unassembled WGS sequence"/>
</dbReference>
<feature type="region of interest" description="Disordered" evidence="1">
    <location>
        <begin position="46"/>
        <end position="79"/>
    </location>
</feature>
<dbReference type="OrthoDB" id="5412539at2759"/>
<gene>
    <name evidence="2" type="ORF">EVAR_58079_1</name>
</gene>
<reference evidence="2 3" key="1">
    <citation type="journal article" date="2019" name="Commun. Biol.">
        <title>The bagworm genome reveals a unique fibroin gene that provides high tensile strength.</title>
        <authorList>
            <person name="Kono N."/>
            <person name="Nakamura H."/>
            <person name="Ohtoshi R."/>
            <person name="Tomita M."/>
            <person name="Numata K."/>
            <person name="Arakawa K."/>
        </authorList>
    </citation>
    <scope>NUCLEOTIDE SEQUENCE [LARGE SCALE GENOMIC DNA]</scope>
</reference>
<protein>
    <submittedName>
        <fullName evidence="2">Uncharacterized protein</fullName>
    </submittedName>
</protein>
<proteinExistence type="predicted"/>
<evidence type="ECO:0000313" key="2">
    <source>
        <dbReference type="EMBL" id="GBP85544.1"/>
    </source>
</evidence>
<accession>A0A4C1ZEM3</accession>
<organism evidence="2 3">
    <name type="scientific">Eumeta variegata</name>
    <name type="common">Bagworm moth</name>
    <name type="synonym">Eumeta japonica</name>
    <dbReference type="NCBI Taxonomy" id="151549"/>
    <lineage>
        <taxon>Eukaryota</taxon>
        <taxon>Metazoa</taxon>
        <taxon>Ecdysozoa</taxon>
        <taxon>Arthropoda</taxon>
        <taxon>Hexapoda</taxon>
        <taxon>Insecta</taxon>
        <taxon>Pterygota</taxon>
        <taxon>Neoptera</taxon>
        <taxon>Endopterygota</taxon>
        <taxon>Lepidoptera</taxon>
        <taxon>Glossata</taxon>
        <taxon>Ditrysia</taxon>
        <taxon>Tineoidea</taxon>
        <taxon>Psychidae</taxon>
        <taxon>Oiketicinae</taxon>
        <taxon>Eumeta</taxon>
    </lineage>
</organism>
<name>A0A4C1ZEM3_EUMVA</name>
<evidence type="ECO:0000256" key="1">
    <source>
        <dbReference type="SAM" id="MobiDB-lite"/>
    </source>
</evidence>
<dbReference type="AlphaFoldDB" id="A0A4C1ZEM3"/>
<sequence>MVTRKNIDAVHRMIETDRRIIYHEIPAFLGIGMNQIQSFIHKHRKRKHQRDSNKREMISGNQFNKVNLQRDSHYEGGPISGDVKNCRRYGLRRATRVALASRKTNSIVNI</sequence>
<dbReference type="EMBL" id="BGZK01001744">
    <property type="protein sequence ID" value="GBP85544.1"/>
    <property type="molecule type" value="Genomic_DNA"/>
</dbReference>
<comment type="caution">
    <text evidence="2">The sequence shown here is derived from an EMBL/GenBank/DDBJ whole genome shotgun (WGS) entry which is preliminary data.</text>
</comment>
<evidence type="ECO:0000313" key="3">
    <source>
        <dbReference type="Proteomes" id="UP000299102"/>
    </source>
</evidence>